<organism evidence="4 5">
    <name type="scientific">Sphingobacterium griseoflavum</name>
    <dbReference type="NCBI Taxonomy" id="1474952"/>
    <lineage>
        <taxon>Bacteria</taxon>
        <taxon>Pseudomonadati</taxon>
        <taxon>Bacteroidota</taxon>
        <taxon>Sphingobacteriia</taxon>
        <taxon>Sphingobacteriales</taxon>
        <taxon>Sphingobacteriaceae</taxon>
        <taxon>Sphingobacterium</taxon>
    </lineage>
</organism>
<dbReference type="InterPro" id="IPR006860">
    <property type="entry name" value="FecR"/>
</dbReference>
<keyword evidence="1" id="KW-0472">Membrane</keyword>
<gene>
    <name evidence="4" type="ORF">GCM10017764_12750</name>
</gene>
<dbReference type="PANTHER" id="PTHR30273:SF2">
    <property type="entry name" value="PROTEIN FECR"/>
    <property type="match status" value="1"/>
</dbReference>
<evidence type="ECO:0008006" key="6">
    <source>
        <dbReference type="Google" id="ProtNLM"/>
    </source>
</evidence>
<reference evidence="5" key="1">
    <citation type="journal article" date="2019" name="Int. J. Syst. Evol. Microbiol.">
        <title>The Global Catalogue of Microorganisms (GCM) 10K type strain sequencing project: providing services to taxonomists for standard genome sequencing and annotation.</title>
        <authorList>
            <consortium name="The Broad Institute Genomics Platform"/>
            <consortium name="The Broad Institute Genome Sequencing Center for Infectious Disease"/>
            <person name="Wu L."/>
            <person name="Ma J."/>
        </authorList>
    </citation>
    <scope>NUCLEOTIDE SEQUENCE [LARGE SCALE GENOMIC DNA]</scope>
    <source>
        <strain evidence="5">CGMCC 1.12966</strain>
    </source>
</reference>
<dbReference type="InterPro" id="IPR032508">
    <property type="entry name" value="FecR_C"/>
</dbReference>
<feature type="domain" description="Protein FecR C-terminal" evidence="3">
    <location>
        <begin position="301"/>
        <end position="370"/>
    </location>
</feature>
<dbReference type="Pfam" id="PF16344">
    <property type="entry name" value="FecR_C"/>
    <property type="match status" value="1"/>
</dbReference>
<dbReference type="Proteomes" id="UP000620550">
    <property type="component" value="Unassembled WGS sequence"/>
</dbReference>
<dbReference type="InterPro" id="IPR012373">
    <property type="entry name" value="Ferrdict_sens_TM"/>
</dbReference>
<comment type="caution">
    <text evidence="4">The sequence shown here is derived from an EMBL/GenBank/DDBJ whole genome shotgun (WGS) entry which is preliminary data.</text>
</comment>
<feature type="domain" description="FecR protein" evidence="2">
    <location>
        <begin position="164"/>
        <end position="258"/>
    </location>
</feature>
<protein>
    <recommendedName>
        <fullName evidence="6">FecR family protein</fullName>
    </recommendedName>
</protein>
<evidence type="ECO:0000313" key="4">
    <source>
        <dbReference type="EMBL" id="GHE31134.1"/>
    </source>
</evidence>
<keyword evidence="1" id="KW-0812">Transmembrane</keyword>
<evidence type="ECO:0000313" key="5">
    <source>
        <dbReference type="Proteomes" id="UP000620550"/>
    </source>
</evidence>
<name>A0ABQ3HVV4_9SPHI</name>
<feature type="transmembrane region" description="Helical" evidence="1">
    <location>
        <begin position="75"/>
        <end position="96"/>
    </location>
</feature>
<proteinExistence type="predicted"/>
<evidence type="ECO:0000259" key="3">
    <source>
        <dbReference type="Pfam" id="PF16344"/>
    </source>
</evidence>
<dbReference type="Pfam" id="PF04773">
    <property type="entry name" value="FecR"/>
    <property type="match status" value="1"/>
</dbReference>
<evidence type="ECO:0000259" key="2">
    <source>
        <dbReference type="Pfam" id="PF04773"/>
    </source>
</evidence>
<dbReference type="PANTHER" id="PTHR30273">
    <property type="entry name" value="PERIPLASMIC SIGNAL SENSOR AND SIGMA FACTOR ACTIVATOR FECR-RELATED"/>
    <property type="match status" value="1"/>
</dbReference>
<dbReference type="Gene3D" id="3.55.50.30">
    <property type="match status" value="1"/>
</dbReference>
<sequence length="372" mass="42127">MPKEIASERLKYLSRRWIDQTISPEERAELHAWYHDNFNDSLVEDMDARVLAAWQERAFVKLQNSKRRRQVFPSWGLKSTAAAAVVLLGFGLWWFAIRRSLPDVVIHPGRPYAILYDERGKEVAIDSIASEQLVAIGGAQWKKSADGSLLYVSKNDVGENAATNIRTPKGGEIKVQLPDGTLAFLNADSRLQLSRSFGAGKREVQLIGEAYFEVQHDASRPFLVHTTSSTVRVLGTHFNVRAYPAQPAVETTLASGSVALKRKDNGLITMLRPGEQGSVTDAETRVQSVDLKQVLAWKNGDFVFEQETLNDVMQELARWYDISYDFEDHALMDQRLWGILDRQASFEDMLEMLNASKVARFEQQGRRVHVKY</sequence>
<dbReference type="EMBL" id="BNAF01000004">
    <property type="protein sequence ID" value="GHE31134.1"/>
    <property type="molecule type" value="Genomic_DNA"/>
</dbReference>
<dbReference type="PIRSF" id="PIRSF018266">
    <property type="entry name" value="FecR"/>
    <property type="match status" value="1"/>
</dbReference>
<dbReference type="RefSeq" id="WP_189625805.1">
    <property type="nucleotide sequence ID" value="NZ_BNAF01000004.1"/>
</dbReference>
<evidence type="ECO:0000256" key="1">
    <source>
        <dbReference type="SAM" id="Phobius"/>
    </source>
</evidence>
<accession>A0ABQ3HVV4</accession>
<keyword evidence="1" id="KW-1133">Transmembrane helix</keyword>
<keyword evidence="5" id="KW-1185">Reference proteome</keyword>
<dbReference type="Gene3D" id="2.60.120.1440">
    <property type="match status" value="1"/>
</dbReference>